<dbReference type="Gene3D" id="3.40.630.30">
    <property type="match status" value="1"/>
</dbReference>
<dbReference type="InterPro" id="IPR052523">
    <property type="entry name" value="Trichothecene_AcTrans"/>
</dbReference>
<name>A0A6A6RP24_9PLEO</name>
<sequence length="223" mass="25221">MPLKLLPMTTADTLSWTRVRSLAYQGPTHNLLHGNNPISESSIRSVAEDRKREIGKPNTWHWKIVDTDLSPSDDDAENNGGRTIAIAVWSLCNANATAVDTNNEAKPFIPPELRLDALEALFTPIRKAQLETMGTETPYFMLNTLATHPEHQKRGAAKLLLDWGLQKADEEGLLMYLDSSLAGRRMYEKRGFEVVREVRFDRALWGGEGIDWYGSMIRKVSRR</sequence>
<dbReference type="Proteomes" id="UP000799753">
    <property type="component" value="Unassembled WGS sequence"/>
</dbReference>
<gene>
    <name evidence="2" type="ORF">P280DRAFT_472635</name>
</gene>
<evidence type="ECO:0000313" key="3">
    <source>
        <dbReference type="Proteomes" id="UP000799753"/>
    </source>
</evidence>
<dbReference type="OrthoDB" id="410198at2759"/>
<organism evidence="2 3">
    <name type="scientific">Massarina eburnea CBS 473.64</name>
    <dbReference type="NCBI Taxonomy" id="1395130"/>
    <lineage>
        <taxon>Eukaryota</taxon>
        <taxon>Fungi</taxon>
        <taxon>Dikarya</taxon>
        <taxon>Ascomycota</taxon>
        <taxon>Pezizomycotina</taxon>
        <taxon>Dothideomycetes</taxon>
        <taxon>Pleosporomycetidae</taxon>
        <taxon>Pleosporales</taxon>
        <taxon>Massarineae</taxon>
        <taxon>Massarinaceae</taxon>
        <taxon>Massarina</taxon>
    </lineage>
</organism>
<dbReference type="PANTHER" id="PTHR42791">
    <property type="entry name" value="GNAT FAMILY ACETYLTRANSFERASE"/>
    <property type="match status" value="1"/>
</dbReference>
<dbReference type="CDD" id="cd04301">
    <property type="entry name" value="NAT_SF"/>
    <property type="match status" value="1"/>
</dbReference>
<protein>
    <recommendedName>
        <fullName evidence="1">N-acetyltransferase domain-containing protein</fullName>
    </recommendedName>
</protein>
<dbReference type="AlphaFoldDB" id="A0A6A6RP24"/>
<evidence type="ECO:0000259" key="1">
    <source>
        <dbReference type="PROSITE" id="PS51186"/>
    </source>
</evidence>
<keyword evidence="3" id="KW-1185">Reference proteome</keyword>
<dbReference type="EMBL" id="MU006795">
    <property type="protein sequence ID" value="KAF2637120.1"/>
    <property type="molecule type" value="Genomic_DNA"/>
</dbReference>
<dbReference type="InterPro" id="IPR016181">
    <property type="entry name" value="Acyl_CoA_acyltransferase"/>
</dbReference>
<dbReference type="InterPro" id="IPR000182">
    <property type="entry name" value="GNAT_dom"/>
</dbReference>
<dbReference type="PROSITE" id="PS51186">
    <property type="entry name" value="GNAT"/>
    <property type="match status" value="1"/>
</dbReference>
<proteinExistence type="predicted"/>
<dbReference type="GO" id="GO:0016747">
    <property type="term" value="F:acyltransferase activity, transferring groups other than amino-acyl groups"/>
    <property type="evidence" value="ECO:0007669"/>
    <property type="project" value="InterPro"/>
</dbReference>
<dbReference type="PANTHER" id="PTHR42791:SF14">
    <property type="entry name" value="N-ACETYLTRANSFERASE DOMAIN-CONTAINING PROTEIN"/>
    <property type="match status" value="1"/>
</dbReference>
<dbReference type="Pfam" id="PF00583">
    <property type="entry name" value="Acetyltransf_1"/>
    <property type="match status" value="1"/>
</dbReference>
<dbReference type="SUPFAM" id="SSF55729">
    <property type="entry name" value="Acyl-CoA N-acyltransferases (Nat)"/>
    <property type="match status" value="1"/>
</dbReference>
<evidence type="ECO:0000313" key="2">
    <source>
        <dbReference type="EMBL" id="KAF2637120.1"/>
    </source>
</evidence>
<feature type="domain" description="N-acetyltransferase" evidence="1">
    <location>
        <begin position="84"/>
        <end position="211"/>
    </location>
</feature>
<reference evidence="2" key="1">
    <citation type="journal article" date="2020" name="Stud. Mycol.">
        <title>101 Dothideomycetes genomes: a test case for predicting lifestyles and emergence of pathogens.</title>
        <authorList>
            <person name="Haridas S."/>
            <person name="Albert R."/>
            <person name="Binder M."/>
            <person name="Bloem J."/>
            <person name="Labutti K."/>
            <person name="Salamov A."/>
            <person name="Andreopoulos B."/>
            <person name="Baker S."/>
            <person name="Barry K."/>
            <person name="Bills G."/>
            <person name="Bluhm B."/>
            <person name="Cannon C."/>
            <person name="Castanera R."/>
            <person name="Culley D."/>
            <person name="Daum C."/>
            <person name="Ezra D."/>
            <person name="Gonzalez J."/>
            <person name="Henrissat B."/>
            <person name="Kuo A."/>
            <person name="Liang C."/>
            <person name="Lipzen A."/>
            <person name="Lutzoni F."/>
            <person name="Magnuson J."/>
            <person name="Mondo S."/>
            <person name="Nolan M."/>
            <person name="Ohm R."/>
            <person name="Pangilinan J."/>
            <person name="Park H.-J."/>
            <person name="Ramirez L."/>
            <person name="Alfaro M."/>
            <person name="Sun H."/>
            <person name="Tritt A."/>
            <person name="Yoshinaga Y."/>
            <person name="Zwiers L.-H."/>
            <person name="Turgeon B."/>
            <person name="Goodwin S."/>
            <person name="Spatafora J."/>
            <person name="Crous P."/>
            <person name="Grigoriev I."/>
        </authorList>
    </citation>
    <scope>NUCLEOTIDE SEQUENCE</scope>
    <source>
        <strain evidence="2">CBS 473.64</strain>
    </source>
</reference>
<accession>A0A6A6RP24</accession>